<keyword evidence="1" id="KW-0472">Membrane</keyword>
<evidence type="ECO:0000256" key="1">
    <source>
        <dbReference type="SAM" id="Phobius"/>
    </source>
</evidence>
<dbReference type="EMBL" id="DVLY01000073">
    <property type="protein sequence ID" value="HIT97808.1"/>
    <property type="molecule type" value="Genomic_DNA"/>
</dbReference>
<comment type="caution">
    <text evidence="2">The sequence shown here is derived from an EMBL/GenBank/DDBJ whole genome shotgun (WGS) entry which is preliminary data.</text>
</comment>
<feature type="transmembrane region" description="Helical" evidence="1">
    <location>
        <begin position="26"/>
        <end position="47"/>
    </location>
</feature>
<reference evidence="2" key="2">
    <citation type="journal article" date="2021" name="PeerJ">
        <title>Extensive microbial diversity within the chicken gut microbiome revealed by metagenomics and culture.</title>
        <authorList>
            <person name="Gilroy R."/>
            <person name="Ravi A."/>
            <person name="Getino M."/>
            <person name="Pursley I."/>
            <person name="Horton D.L."/>
            <person name="Alikhan N.F."/>
            <person name="Baker D."/>
            <person name="Gharbi K."/>
            <person name="Hall N."/>
            <person name="Watson M."/>
            <person name="Adriaenssens E.M."/>
            <person name="Foster-Nyarko E."/>
            <person name="Jarju S."/>
            <person name="Secka A."/>
            <person name="Antonio M."/>
            <person name="Oren A."/>
            <person name="Chaudhuri R.R."/>
            <person name="La Ragione R."/>
            <person name="Hildebrand F."/>
            <person name="Pallen M.J."/>
        </authorList>
    </citation>
    <scope>NUCLEOTIDE SEQUENCE</scope>
    <source>
        <strain evidence="2">1383</strain>
    </source>
</reference>
<protein>
    <submittedName>
        <fullName evidence="2">Uncharacterized protein</fullName>
    </submittedName>
</protein>
<reference evidence="2" key="1">
    <citation type="submission" date="2020-10" db="EMBL/GenBank/DDBJ databases">
        <authorList>
            <person name="Gilroy R."/>
        </authorList>
    </citation>
    <scope>NUCLEOTIDE SEQUENCE</scope>
    <source>
        <strain evidence="2">1383</strain>
    </source>
</reference>
<sequence>MWRKIGANLAFLAVAGYMIIRRMGTPSVWVVVAVVAIWVLGLSIGLWRQREQVAQVCRGLPGSLFDAGKRRVWAARPLAVRIYRGVFVGLTLVVTLLSAAGIVLYFVRGERGNTTLDKALVVTSAVLLLWKFIGGRKRRPKAMRR</sequence>
<evidence type="ECO:0000313" key="2">
    <source>
        <dbReference type="EMBL" id="HIT97808.1"/>
    </source>
</evidence>
<gene>
    <name evidence="2" type="ORF">IAC44_03120</name>
</gene>
<feature type="transmembrane region" description="Helical" evidence="1">
    <location>
        <begin position="119"/>
        <end position="135"/>
    </location>
</feature>
<keyword evidence="1" id="KW-0812">Transmembrane</keyword>
<organism evidence="2 3">
    <name type="scientific">Candidatus Merdimorpha stercoravium</name>
    <dbReference type="NCBI Taxonomy" id="2840863"/>
    <lineage>
        <taxon>Bacteria</taxon>
        <taxon>Pseudomonadati</taxon>
        <taxon>Bacteroidota</taxon>
        <taxon>Flavobacteriia</taxon>
        <taxon>Flavobacteriales</taxon>
        <taxon>Candidatus Merdimorpha</taxon>
    </lineage>
</organism>
<dbReference type="Proteomes" id="UP000824161">
    <property type="component" value="Unassembled WGS sequence"/>
</dbReference>
<evidence type="ECO:0000313" key="3">
    <source>
        <dbReference type="Proteomes" id="UP000824161"/>
    </source>
</evidence>
<dbReference type="AlphaFoldDB" id="A0A9D1H9A7"/>
<name>A0A9D1H9A7_9FLAO</name>
<feature type="transmembrane region" description="Helical" evidence="1">
    <location>
        <begin position="5"/>
        <end position="20"/>
    </location>
</feature>
<proteinExistence type="predicted"/>
<accession>A0A9D1H9A7</accession>
<keyword evidence="1" id="KW-1133">Transmembrane helix</keyword>
<feature type="transmembrane region" description="Helical" evidence="1">
    <location>
        <begin position="86"/>
        <end position="107"/>
    </location>
</feature>